<accession>A0A4U6BQP6</accession>
<dbReference type="PANTHER" id="PTHR36511">
    <property type="entry name" value="MERR FAMILY BACTERIAL REGULATORY PROTEIN"/>
    <property type="match status" value="1"/>
</dbReference>
<dbReference type="SUPFAM" id="SSF47413">
    <property type="entry name" value="lambda repressor-like DNA-binding domains"/>
    <property type="match status" value="1"/>
</dbReference>
<dbReference type="RefSeq" id="WP_046826757.1">
    <property type="nucleotide sequence ID" value="NZ_LBIA02000001.1"/>
</dbReference>
<comment type="caution">
    <text evidence="5">The sequence shown here is derived from an EMBL/GenBank/DDBJ whole genome shotgun (WGS) entry which is preliminary data.</text>
</comment>
<dbReference type="EMBL" id="LBIA02000001">
    <property type="protein sequence ID" value="TKT72792.1"/>
    <property type="molecule type" value="Genomic_DNA"/>
</dbReference>
<evidence type="ECO:0000313" key="5">
    <source>
        <dbReference type="EMBL" id="TKT72792.1"/>
    </source>
</evidence>
<evidence type="ECO:0000256" key="2">
    <source>
        <dbReference type="ARBA" id="ARBA00023125"/>
    </source>
</evidence>
<evidence type="ECO:0000256" key="3">
    <source>
        <dbReference type="ARBA" id="ARBA00023163"/>
    </source>
</evidence>
<reference evidence="5" key="1">
    <citation type="submission" date="2019-04" db="EMBL/GenBank/DDBJ databases">
        <title>Whole genome sequencing of cave bacteria.</title>
        <authorList>
            <person name="Gan H.M."/>
            <person name="Barton H."/>
            <person name="Savka M.A."/>
        </authorList>
    </citation>
    <scope>NUCLEOTIDE SEQUENCE [LARGE SCALE GENOMIC DNA]</scope>
    <source>
        <strain evidence="5">LC387</strain>
    </source>
</reference>
<dbReference type="AlphaFoldDB" id="A0A4U6BQP6"/>
<dbReference type="InterPro" id="IPR052359">
    <property type="entry name" value="HTH-type_reg/antitoxin"/>
</dbReference>
<dbReference type="Pfam" id="PF01381">
    <property type="entry name" value="HTH_3"/>
    <property type="match status" value="1"/>
</dbReference>
<dbReference type="Gene3D" id="1.10.260.40">
    <property type="entry name" value="lambda repressor-like DNA-binding domains"/>
    <property type="match status" value="1"/>
</dbReference>
<dbReference type="PROSITE" id="PS50943">
    <property type="entry name" value="HTH_CROC1"/>
    <property type="match status" value="1"/>
</dbReference>
<evidence type="ECO:0000256" key="1">
    <source>
        <dbReference type="ARBA" id="ARBA00023015"/>
    </source>
</evidence>
<keyword evidence="6" id="KW-1185">Reference proteome</keyword>
<keyword evidence="1" id="KW-0805">Transcription regulation</keyword>
<gene>
    <name evidence="5" type="ORF">YH63_015935</name>
</gene>
<name>A0A4U6BQP6_9BRAD</name>
<dbReference type="PANTHER" id="PTHR36511:SF4">
    <property type="entry name" value="ANTITOXIN MQSA"/>
    <property type="match status" value="1"/>
</dbReference>
<feature type="domain" description="HTH cro/C1-type" evidence="4">
    <location>
        <begin position="42"/>
        <end position="77"/>
    </location>
</feature>
<dbReference type="InterPro" id="IPR010982">
    <property type="entry name" value="Lambda_DNA-bd_dom_sf"/>
</dbReference>
<dbReference type="InterPro" id="IPR001387">
    <property type="entry name" value="Cro/C1-type_HTH"/>
</dbReference>
<dbReference type="OrthoDB" id="461984at2"/>
<evidence type="ECO:0000259" key="4">
    <source>
        <dbReference type="PROSITE" id="PS50943"/>
    </source>
</evidence>
<protein>
    <submittedName>
        <fullName evidence="5">Helix-turn-helix domain-containing protein</fullName>
    </submittedName>
</protein>
<dbReference type="Proteomes" id="UP000034832">
    <property type="component" value="Unassembled WGS sequence"/>
</dbReference>
<keyword evidence="2" id="KW-0238">DNA-binding</keyword>
<keyword evidence="3" id="KW-0804">Transcription</keyword>
<dbReference type="SMART" id="SM00530">
    <property type="entry name" value="HTH_XRE"/>
    <property type="match status" value="1"/>
</dbReference>
<proteinExistence type="predicted"/>
<dbReference type="GO" id="GO:0003677">
    <property type="term" value="F:DNA binding"/>
    <property type="evidence" value="ECO:0007669"/>
    <property type="project" value="UniProtKB-KW"/>
</dbReference>
<sequence length="103" mass="11290">MQRLRLKADGRIVEVLDGRETPLVPDTPDSAPSSTAATVPVVRDLRLRAKLTQAEFAARLGVPLETIRNWEQGKRSPRGPARALLTVIAHEPDMVFAALARRG</sequence>
<dbReference type="STRING" id="211460.YH63_03080"/>
<organism evidence="5 6">
    <name type="scientific">Afipia massiliensis</name>
    <dbReference type="NCBI Taxonomy" id="211460"/>
    <lineage>
        <taxon>Bacteria</taxon>
        <taxon>Pseudomonadati</taxon>
        <taxon>Pseudomonadota</taxon>
        <taxon>Alphaproteobacteria</taxon>
        <taxon>Hyphomicrobiales</taxon>
        <taxon>Nitrobacteraceae</taxon>
        <taxon>Afipia</taxon>
    </lineage>
</organism>
<evidence type="ECO:0000313" key="6">
    <source>
        <dbReference type="Proteomes" id="UP000034832"/>
    </source>
</evidence>
<dbReference type="CDD" id="cd00093">
    <property type="entry name" value="HTH_XRE"/>
    <property type="match status" value="1"/>
</dbReference>